<dbReference type="GO" id="GO:0016740">
    <property type="term" value="F:transferase activity"/>
    <property type="evidence" value="ECO:0007669"/>
    <property type="project" value="UniProtKB-KW"/>
</dbReference>
<accession>A0A6I3SL64</accession>
<dbReference type="Gene3D" id="3.90.550.10">
    <property type="entry name" value="Spore Coat Polysaccharide Biosynthesis Protein SpsA, Chain A"/>
    <property type="match status" value="1"/>
</dbReference>
<dbReference type="EMBL" id="WNKU01000013">
    <property type="protein sequence ID" value="MTV49643.1"/>
    <property type="molecule type" value="Genomic_DNA"/>
</dbReference>
<dbReference type="InterPro" id="IPR029044">
    <property type="entry name" value="Nucleotide-diphossugar_trans"/>
</dbReference>
<dbReference type="GO" id="GO:0005829">
    <property type="term" value="C:cytosol"/>
    <property type="evidence" value="ECO:0007669"/>
    <property type="project" value="TreeGrafter"/>
</dbReference>
<organism evidence="1 2">
    <name type="scientific">Heliobacterium mobile</name>
    <name type="common">Heliobacillus mobilis</name>
    <dbReference type="NCBI Taxonomy" id="28064"/>
    <lineage>
        <taxon>Bacteria</taxon>
        <taxon>Bacillati</taxon>
        <taxon>Bacillota</taxon>
        <taxon>Clostridia</taxon>
        <taxon>Eubacteriales</taxon>
        <taxon>Heliobacteriaceae</taxon>
        <taxon>Heliobacterium</taxon>
    </lineage>
</organism>
<sequence length="282" mass="31804">MRLTLAASATIQNEIEKNVSIDRVIYAGGALMSTAIIVQARMGSTRLPGKVLKPLSGKPVLWHIFDRLKRVREAQVLCLATSHLAADDSLAEIARQWGIYVFRGDESDVLSRYVGCAQEVGADRIVRITADCPLIDPDVVGSAIDYFQAQPFDYLAVEGGPRGLDTEVFSRDALEEAHRDGRYPAAREHVTFHLYHSGLYKVARCPVPEIYRRPQYRLCVDEPLDYQLLAEIYDRFYRPGRIVSVPTVLAWLDENPQWARLNDGVVQKNVQPEDLQPIVQRD</sequence>
<comment type="caution">
    <text evidence="1">The sequence shown here is derived from an EMBL/GenBank/DDBJ whole genome shotgun (WGS) entry which is preliminary data.</text>
</comment>
<dbReference type="PANTHER" id="PTHR42866:SF1">
    <property type="entry name" value="SPORE COAT POLYSACCHARIDE BIOSYNTHESIS PROTEIN SPSF"/>
    <property type="match status" value="1"/>
</dbReference>
<keyword evidence="2" id="KW-1185">Reference proteome</keyword>
<name>A0A6I3SL64_HELMO</name>
<gene>
    <name evidence="1" type="ORF">GJ688_11720</name>
</gene>
<dbReference type="InterPro" id="IPR003329">
    <property type="entry name" value="Cytidylyl_trans"/>
</dbReference>
<protein>
    <submittedName>
        <fullName evidence="1">NTP transferase domain-containing protein</fullName>
    </submittedName>
</protein>
<proteinExistence type="predicted"/>
<evidence type="ECO:0000313" key="1">
    <source>
        <dbReference type="EMBL" id="MTV49643.1"/>
    </source>
</evidence>
<dbReference type="OrthoDB" id="9815559at2"/>
<dbReference type="Pfam" id="PF02348">
    <property type="entry name" value="CTP_transf_3"/>
    <property type="match status" value="1"/>
</dbReference>
<dbReference type="CDD" id="cd02518">
    <property type="entry name" value="GT2_SpsF"/>
    <property type="match status" value="1"/>
</dbReference>
<dbReference type="SUPFAM" id="SSF53448">
    <property type="entry name" value="Nucleotide-diphospho-sugar transferases"/>
    <property type="match status" value="1"/>
</dbReference>
<evidence type="ECO:0000313" key="2">
    <source>
        <dbReference type="Proteomes" id="UP000430670"/>
    </source>
</evidence>
<keyword evidence="1" id="KW-0808">Transferase</keyword>
<dbReference type="PANTHER" id="PTHR42866">
    <property type="entry name" value="3-DEOXY-MANNO-OCTULOSONATE CYTIDYLYLTRANSFERASE"/>
    <property type="match status" value="1"/>
</dbReference>
<dbReference type="AlphaFoldDB" id="A0A6I3SL64"/>
<dbReference type="Proteomes" id="UP000430670">
    <property type="component" value="Unassembled WGS sequence"/>
</dbReference>
<reference evidence="1 2" key="1">
    <citation type="submission" date="2019-11" db="EMBL/GenBank/DDBJ databases">
        <title>Whole-genome sequence of a the green, strictly anaerobic photosynthetic bacterium Heliobacillus mobilis DSM 6151.</title>
        <authorList>
            <person name="Kyndt J.A."/>
            <person name="Meyer T.E."/>
        </authorList>
    </citation>
    <scope>NUCLEOTIDE SEQUENCE [LARGE SCALE GENOMIC DNA]</scope>
    <source>
        <strain evidence="1 2">DSM 6151</strain>
    </source>
</reference>